<name>A0ABZ3IFU3_9FIRM</name>
<reference evidence="2" key="1">
    <citation type="submission" date="2024-05" db="EMBL/GenBank/DDBJ databases">
        <title>Isolation and characterization of Sporomusa carbonis sp. nov., a carboxydotrophic hydrogenogen in the genus of Sporomusa isolated from a charcoal burning pile.</title>
        <authorList>
            <person name="Boeer T."/>
            <person name="Rosenbaum F."/>
            <person name="Eysell L."/>
            <person name="Mueller V."/>
            <person name="Daniel R."/>
            <person name="Poehlein A."/>
        </authorList>
    </citation>
    <scope>NUCLEOTIDE SEQUENCE [LARGE SCALE GENOMIC DNA]</scope>
    <source>
        <strain evidence="2">DSM 10669</strain>
    </source>
</reference>
<dbReference type="InterPro" id="IPR036105">
    <property type="entry name" value="DiNase_FeMo-co_biosyn_sf"/>
</dbReference>
<keyword evidence="3" id="KW-1185">Reference proteome</keyword>
<evidence type="ECO:0000313" key="2">
    <source>
        <dbReference type="EMBL" id="XFO64554.1"/>
    </source>
</evidence>
<dbReference type="Pfam" id="PF02579">
    <property type="entry name" value="Nitro_FeMo-Co"/>
    <property type="match status" value="1"/>
</dbReference>
<organism evidence="2 3">
    <name type="scientific">Sporomusa silvacetica DSM 10669</name>
    <dbReference type="NCBI Taxonomy" id="1123289"/>
    <lineage>
        <taxon>Bacteria</taxon>
        <taxon>Bacillati</taxon>
        <taxon>Bacillota</taxon>
        <taxon>Negativicutes</taxon>
        <taxon>Selenomonadales</taxon>
        <taxon>Sporomusaceae</taxon>
        <taxon>Sporomusa</taxon>
    </lineage>
</organism>
<proteinExistence type="predicted"/>
<feature type="domain" description="Dinitrogenase iron-molybdenum cofactor biosynthesis" evidence="1">
    <location>
        <begin position="14"/>
        <end position="96"/>
    </location>
</feature>
<dbReference type="RefSeq" id="WP_094605709.1">
    <property type="nucleotide sequence ID" value="NZ_CP155573.1"/>
</dbReference>
<dbReference type="InterPro" id="IPR003731">
    <property type="entry name" value="Di-Nase_FeMo-co_biosynth"/>
</dbReference>
<dbReference type="Proteomes" id="UP000216752">
    <property type="component" value="Chromosome"/>
</dbReference>
<protein>
    <recommendedName>
        <fullName evidence="1">Dinitrogenase iron-molybdenum cofactor biosynthesis domain-containing protein</fullName>
    </recommendedName>
</protein>
<dbReference type="SUPFAM" id="SSF53146">
    <property type="entry name" value="Nitrogenase accessory factor-like"/>
    <property type="match status" value="1"/>
</dbReference>
<dbReference type="Gene3D" id="3.30.420.130">
    <property type="entry name" value="Dinitrogenase iron-molybdenum cofactor biosynthesis domain"/>
    <property type="match status" value="1"/>
</dbReference>
<sequence>MKIAVLADGCDYRSKVTEKFVDARWLLIVDMDQQRICEAIEKNEGDTENKDLAKNIIDRDCESVICGEINKVPFEILADQGVTRSLGNGLIVADAVRCEYMLELITDYIGGQGCSSESHHTGTCDCEHDACN</sequence>
<dbReference type="EMBL" id="CP155573">
    <property type="protein sequence ID" value="XFO64554.1"/>
    <property type="molecule type" value="Genomic_DNA"/>
</dbReference>
<evidence type="ECO:0000259" key="1">
    <source>
        <dbReference type="Pfam" id="PF02579"/>
    </source>
</evidence>
<gene>
    <name evidence="2" type="ORF">SPSIL_006560</name>
</gene>
<evidence type="ECO:0000313" key="3">
    <source>
        <dbReference type="Proteomes" id="UP000216752"/>
    </source>
</evidence>
<accession>A0ABZ3IFU3</accession>